<feature type="transmembrane region" description="Helical" evidence="5">
    <location>
        <begin position="20"/>
        <end position="38"/>
    </location>
</feature>
<dbReference type="Proteomes" id="UP000264056">
    <property type="component" value="Unassembled WGS sequence"/>
</dbReference>
<feature type="transmembrane region" description="Helical" evidence="5">
    <location>
        <begin position="253"/>
        <end position="273"/>
    </location>
</feature>
<dbReference type="Proteomes" id="UP000262901">
    <property type="component" value="Unassembled WGS sequence"/>
</dbReference>
<dbReference type="GO" id="GO:0140359">
    <property type="term" value="F:ABC-type transporter activity"/>
    <property type="evidence" value="ECO:0007669"/>
    <property type="project" value="InterPro"/>
</dbReference>
<dbReference type="Proteomes" id="UP000246115">
    <property type="component" value="Chromosome"/>
</dbReference>
<reference evidence="10" key="3">
    <citation type="submission" date="2018-08" db="EMBL/GenBank/DDBJ databases">
        <title>Streptococcus chenjunshii sp. nov., isolated from stools sample of the Tibetan antelope in the Qinghai-Tibet plateau, China.</title>
        <authorList>
            <person name="Tian Z."/>
        </authorList>
    </citation>
    <scope>NUCLEOTIDE SEQUENCE [LARGE SCALE GENOMIC DNA]</scope>
    <source>
        <strain evidence="10">Z15</strain>
    </source>
</reference>
<evidence type="ECO:0000313" key="10">
    <source>
        <dbReference type="Proteomes" id="UP000246115"/>
    </source>
</evidence>
<dbReference type="Pfam" id="PF12698">
    <property type="entry name" value="ABC2_membrane_3"/>
    <property type="match status" value="1"/>
</dbReference>
<evidence type="ECO:0000256" key="4">
    <source>
        <dbReference type="ARBA" id="ARBA00023136"/>
    </source>
</evidence>
<dbReference type="RefSeq" id="WP_116879088.1">
    <property type="nucleotide sequence ID" value="NZ_CP031733.1"/>
</dbReference>
<protein>
    <submittedName>
        <fullName evidence="9">ABC transporter permease</fullName>
    </submittedName>
</protein>
<dbReference type="InterPro" id="IPR013525">
    <property type="entry name" value="ABC2_TM"/>
</dbReference>
<reference evidence="7" key="4">
    <citation type="journal article" date="2019" name="Int. J. Syst. Evol. Microbiol.">
        <title>Streptococcus chenjunshii sp. nov. isolated from feces of Tibetan antelopes.</title>
        <authorList>
            <person name="Tian Z."/>
            <person name="Lu S."/>
            <person name="Jin D."/>
            <person name="Yang J."/>
            <person name="Pu J."/>
            <person name="Lai X.H."/>
            <person name="Bai X.N."/>
            <person name="Wu X.M."/>
            <person name="Li J."/>
            <person name="Wang S."/>
            <person name="Xu J."/>
        </authorList>
    </citation>
    <scope>NUCLEOTIDE SEQUENCE</scope>
    <source>
        <strain evidence="7">Z15</strain>
    </source>
</reference>
<evidence type="ECO:0000256" key="2">
    <source>
        <dbReference type="ARBA" id="ARBA00022692"/>
    </source>
</evidence>
<evidence type="ECO:0000313" key="9">
    <source>
        <dbReference type="EMBL" id="RFU52248.1"/>
    </source>
</evidence>
<dbReference type="EMBL" id="QVQY01000047">
    <property type="protein sequence ID" value="RFU50086.1"/>
    <property type="molecule type" value="Genomic_DNA"/>
</dbReference>
<keyword evidence="3 5" id="KW-1133">Transmembrane helix</keyword>
<accession>A0A372KKY9</accession>
<accession>A0A346NEE6</accession>
<evidence type="ECO:0000313" key="12">
    <source>
        <dbReference type="Proteomes" id="UP000264056"/>
    </source>
</evidence>
<evidence type="ECO:0000256" key="3">
    <source>
        <dbReference type="ARBA" id="ARBA00022989"/>
    </source>
</evidence>
<evidence type="ECO:0000313" key="11">
    <source>
        <dbReference type="Proteomes" id="UP000262901"/>
    </source>
</evidence>
<evidence type="ECO:0000313" key="7">
    <source>
        <dbReference type="EMBL" id="AXQ79391.1"/>
    </source>
</evidence>
<reference evidence="8 12" key="1">
    <citation type="submission" date="2018-08" db="EMBL/GenBank/DDBJ databases">
        <title>Draft genome of Streptococcus sp .nov. Z2.</title>
        <authorList>
            <person name="Tian Z."/>
        </authorList>
    </citation>
    <scope>NUCLEOTIDE SEQUENCE [LARGE SCALE GENOMIC DNA]</scope>
    <source>
        <strain evidence="8 12">Z2</strain>
    </source>
</reference>
<name>A0A372KKY9_9STRE</name>
<comment type="subcellular location">
    <subcellularLocation>
        <location evidence="1">Membrane</location>
        <topology evidence="1">Multi-pass membrane protein</topology>
    </subcellularLocation>
</comment>
<dbReference type="EMBL" id="QVQZ01000047">
    <property type="protein sequence ID" value="RFU52248.1"/>
    <property type="molecule type" value="Genomic_DNA"/>
</dbReference>
<reference evidence="9 11" key="2">
    <citation type="submission" date="2018-08" db="EMBL/GenBank/DDBJ databases">
        <title>Draft genome of Streptococcus sp. nov. Z1.</title>
        <authorList>
            <person name="Tian Z."/>
        </authorList>
    </citation>
    <scope>NUCLEOTIDE SEQUENCE [LARGE SCALE GENOMIC DNA]</scope>
    <source>
        <strain evidence="9">Z1</strain>
        <strain evidence="11">Z1(2018)</strain>
    </source>
</reference>
<feature type="transmembrane region" description="Helical" evidence="5">
    <location>
        <begin position="101"/>
        <end position="130"/>
    </location>
</feature>
<evidence type="ECO:0000259" key="6">
    <source>
        <dbReference type="Pfam" id="PF12698"/>
    </source>
</evidence>
<dbReference type="PANTHER" id="PTHR43229">
    <property type="entry name" value="NODULATION PROTEIN J"/>
    <property type="match status" value="1"/>
</dbReference>
<keyword evidence="12" id="KW-1185">Reference proteome</keyword>
<sequence length="279" mass="30937">MIVTVKRNLALYFSSKSSVFFSLMGAWIAFALYLIFLQKNMLDNWKTLPDAELVLDKWVMAGTLAVTSITTTWTGIVRMIRDKESQRFADFLLTDTSAFKLNLGYFISAALIGMLMQIMMFTIMVLYFYWQDGLTIELLQAAKLLGVMLISSILAASLSLLLGQLFQSTEAAERFSVIIGTASGFLVGVYVPIGTLPDFAQQLIKVTPAAYAAAASRQILLTDYHWGQSAGTIKAYLGVGLKWDRLTSLNQNIAAMVGVILLSFMVLGLFQFVKKTLLR</sequence>
<feature type="transmembrane region" description="Helical" evidence="5">
    <location>
        <begin position="58"/>
        <end position="80"/>
    </location>
</feature>
<proteinExistence type="predicted"/>
<gene>
    <name evidence="7" type="ORF">DDV21_010035</name>
    <name evidence="8" type="ORF">DDV22_10510</name>
    <name evidence="9" type="ORF">DDV23_10685</name>
</gene>
<evidence type="ECO:0000256" key="1">
    <source>
        <dbReference type="ARBA" id="ARBA00004141"/>
    </source>
</evidence>
<dbReference type="AlphaFoldDB" id="A0A372KKY9"/>
<keyword evidence="2 5" id="KW-0812">Transmembrane</keyword>
<dbReference type="PANTHER" id="PTHR43229:SF2">
    <property type="entry name" value="NODULATION PROTEIN J"/>
    <property type="match status" value="1"/>
</dbReference>
<evidence type="ECO:0000313" key="8">
    <source>
        <dbReference type="EMBL" id="RFU50086.1"/>
    </source>
</evidence>
<organism evidence="9 11">
    <name type="scientific">Streptococcus chenjunshii</name>
    <dbReference type="NCBI Taxonomy" id="2173853"/>
    <lineage>
        <taxon>Bacteria</taxon>
        <taxon>Bacillati</taxon>
        <taxon>Bacillota</taxon>
        <taxon>Bacilli</taxon>
        <taxon>Lactobacillales</taxon>
        <taxon>Streptococcaceae</taxon>
        <taxon>Streptococcus</taxon>
    </lineage>
</organism>
<keyword evidence="4 5" id="KW-0472">Membrane</keyword>
<dbReference type="OrthoDB" id="162334at2"/>
<feature type="transmembrane region" description="Helical" evidence="5">
    <location>
        <begin position="142"/>
        <end position="163"/>
    </location>
</feature>
<feature type="domain" description="ABC-2 type transporter transmembrane" evidence="6">
    <location>
        <begin position="65"/>
        <end position="266"/>
    </location>
</feature>
<feature type="transmembrane region" description="Helical" evidence="5">
    <location>
        <begin position="175"/>
        <end position="193"/>
    </location>
</feature>
<dbReference type="KEGG" id="schj:DDV21_010035"/>
<evidence type="ECO:0000256" key="5">
    <source>
        <dbReference type="SAM" id="Phobius"/>
    </source>
</evidence>
<dbReference type="EMBL" id="CP031733">
    <property type="protein sequence ID" value="AXQ79391.1"/>
    <property type="molecule type" value="Genomic_DNA"/>
</dbReference>
<dbReference type="GO" id="GO:0016020">
    <property type="term" value="C:membrane"/>
    <property type="evidence" value="ECO:0007669"/>
    <property type="project" value="UniProtKB-SubCell"/>
</dbReference>
<dbReference type="InterPro" id="IPR051784">
    <property type="entry name" value="Nod_factor_ABC_transporter"/>
</dbReference>